<dbReference type="EMBL" id="ADMD01000002">
    <property type="protein sequence ID" value="EJZ84239.1"/>
    <property type="molecule type" value="Genomic_DNA"/>
</dbReference>
<dbReference type="GO" id="GO:0016747">
    <property type="term" value="F:acyltransferase activity, transferring groups other than amino-acyl groups"/>
    <property type="evidence" value="ECO:0007669"/>
    <property type="project" value="InterPro"/>
</dbReference>
<dbReference type="PANTHER" id="PTHR43792">
    <property type="entry name" value="GNAT FAMILY, PUTATIVE (AFU_ORTHOLOGUE AFUA_3G00765)-RELATED-RELATED"/>
    <property type="match status" value="1"/>
</dbReference>
<accession>K0YXE3</accession>
<dbReference type="InterPro" id="IPR000182">
    <property type="entry name" value="GNAT_dom"/>
</dbReference>
<dbReference type="PATRIC" id="fig|742818.3.peg.597"/>
<dbReference type="SUPFAM" id="SSF55729">
    <property type="entry name" value="Acyl-CoA N-acyltransferases (Nat)"/>
    <property type="match status" value="1"/>
</dbReference>
<dbReference type="Proteomes" id="UP000006069">
    <property type="component" value="Unassembled WGS sequence"/>
</dbReference>
<evidence type="ECO:0000259" key="1">
    <source>
        <dbReference type="Pfam" id="PF13302"/>
    </source>
</evidence>
<dbReference type="Pfam" id="PF13302">
    <property type="entry name" value="Acetyltransf_3"/>
    <property type="match status" value="1"/>
</dbReference>
<dbReference type="InterPro" id="IPR051531">
    <property type="entry name" value="N-acetyltransferase"/>
</dbReference>
<reference evidence="2 3" key="1">
    <citation type="submission" date="2012-08" db="EMBL/GenBank/DDBJ databases">
        <title>The Genome Sequence of Slackia piriformis YIT 12062.</title>
        <authorList>
            <consortium name="The Broad Institute Genome Sequencing Platform"/>
            <person name="Earl A."/>
            <person name="Ward D."/>
            <person name="Feldgarden M."/>
            <person name="Gevers D."/>
            <person name="Morotomi M."/>
            <person name="Walker B."/>
            <person name="Young S.K."/>
            <person name="Zeng Q."/>
            <person name="Gargeya S."/>
            <person name="Fitzgerald M."/>
            <person name="Haas B."/>
            <person name="Abouelleil A."/>
            <person name="Alvarado L."/>
            <person name="Arachchi H.M."/>
            <person name="Berlin A.M."/>
            <person name="Chapman S.B."/>
            <person name="Goldberg J."/>
            <person name="Griggs A."/>
            <person name="Gujja S."/>
            <person name="Hansen M."/>
            <person name="Howarth C."/>
            <person name="Imamovic A."/>
            <person name="Larimer J."/>
            <person name="McCowen C."/>
            <person name="Montmayeur A."/>
            <person name="Murphy C."/>
            <person name="Neiman D."/>
            <person name="Pearson M."/>
            <person name="Priest M."/>
            <person name="Roberts A."/>
            <person name="Saif S."/>
            <person name="Shea T."/>
            <person name="Sisk P."/>
            <person name="Sykes S."/>
            <person name="Wortman J."/>
            <person name="Nusbaum C."/>
            <person name="Birren B."/>
        </authorList>
    </citation>
    <scope>NUCLEOTIDE SEQUENCE [LARGE SCALE GENOMIC DNA]</scope>
    <source>
        <strain evidence="2 3">YIT 12062</strain>
    </source>
</reference>
<feature type="domain" description="N-acetyltransferase" evidence="1">
    <location>
        <begin position="12"/>
        <end position="119"/>
    </location>
</feature>
<evidence type="ECO:0000313" key="3">
    <source>
        <dbReference type="Proteomes" id="UP000006069"/>
    </source>
</evidence>
<dbReference type="RefSeq" id="WP_009138777.1">
    <property type="nucleotide sequence ID" value="NZ_JH815198.1"/>
</dbReference>
<dbReference type="InParanoid" id="K0YXE3"/>
<comment type="caution">
    <text evidence="2">The sequence shown here is derived from an EMBL/GenBank/DDBJ whole genome shotgun (WGS) entry which is preliminary data.</text>
</comment>
<dbReference type="Gene3D" id="3.40.630.30">
    <property type="match status" value="1"/>
</dbReference>
<organism evidence="2 3">
    <name type="scientific">Slackia piriformis YIT 12062</name>
    <dbReference type="NCBI Taxonomy" id="742818"/>
    <lineage>
        <taxon>Bacteria</taxon>
        <taxon>Bacillati</taxon>
        <taxon>Actinomycetota</taxon>
        <taxon>Coriobacteriia</taxon>
        <taxon>Eggerthellales</taxon>
        <taxon>Eggerthellaceae</taxon>
        <taxon>Slackia</taxon>
    </lineage>
</organism>
<proteinExistence type="predicted"/>
<name>K0YXE3_9ACTN</name>
<dbReference type="HOGENOM" id="CLU_1348182_0_0_11"/>
<gene>
    <name evidence="2" type="ORF">HMPREF9451_00548</name>
</gene>
<dbReference type="AlphaFoldDB" id="K0YXE3"/>
<sequence length="203" mass="22622">MKEPWVIETACLGMRPFTKHDAEELRSALDNDEFVRAAHEYFGTPEAKEELEESLLEGGGHAPWAVVMKATRELAGFFGIRPVAEEGERRLKALYVMRSKRFEQGYASEAMQAARRFIERVFVRASSPCESASSPALKSGSLESLSREEEELLDEYRSVIAATRAALAKEASPANPPAGFRVHGSIVKQFHGLDVFSFSFSLY</sequence>
<dbReference type="OrthoDB" id="3533156at2"/>
<protein>
    <recommendedName>
        <fullName evidence="1">N-acetyltransferase domain-containing protein</fullName>
    </recommendedName>
</protein>
<keyword evidence="3" id="KW-1185">Reference proteome</keyword>
<evidence type="ECO:0000313" key="2">
    <source>
        <dbReference type="EMBL" id="EJZ84239.1"/>
    </source>
</evidence>
<dbReference type="InterPro" id="IPR016181">
    <property type="entry name" value="Acyl_CoA_acyltransferase"/>
</dbReference>